<dbReference type="OrthoDB" id="4720638at2"/>
<keyword evidence="5" id="KW-1185">Reference proteome</keyword>
<dbReference type="GO" id="GO:0033897">
    <property type="term" value="F:ribonuclease T2 activity"/>
    <property type="evidence" value="ECO:0007669"/>
    <property type="project" value="InterPro"/>
</dbReference>
<organism evidence="4 5">
    <name type="scientific">Roseibium album</name>
    <dbReference type="NCBI Taxonomy" id="311410"/>
    <lineage>
        <taxon>Bacteria</taxon>
        <taxon>Pseudomonadati</taxon>
        <taxon>Pseudomonadota</taxon>
        <taxon>Alphaproteobacteria</taxon>
        <taxon>Hyphomicrobiales</taxon>
        <taxon>Stappiaceae</taxon>
        <taxon>Roseibium</taxon>
    </lineage>
</organism>
<evidence type="ECO:0000313" key="4">
    <source>
        <dbReference type="EMBL" id="CTQ77552.1"/>
    </source>
</evidence>
<dbReference type="GO" id="GO:0006401">
    <property type="term" value="P:RNA catabolic process"/>
    <property type="evidence" value="ECO:0007669"/>
    <property type="project" value="UniProtKB-ARBA"/>
</dbReference>
<evidence type="ECO:0000256" key="2">
    <source>
        <dbReference type="RuleBase" id="RU004328"/>
    </source>
</evidence>
<dbReference type="InterPro" id="IPR036430">
    <property type="entry name" value="RNase_T2-like_sf"/>
</dbReference>
<dbReference type="AlphaFoldDB" id="A0A0M7ARL8"/>
<accession>A0A0M7ARL8</accession>
<evidence type="ECO:0000256" key="3">
    <source>
        <dbReference type="SAM" id="SignalP"/>
    </source>
</evidence>
<dbReference type="GO" id="GO:0003723">
    <property type="term" value="F:RNA binding"/>
    <property type="evidence" value="ECO:0007669"/>
    <property type="project" value="InterPro"/>
</dbReference>
<dbReference type="EC" id="3.1.27.6" evidence="4"/>
<dbReference type="Proteomes" id="UP000049983">
    <property type="component" value="Unassembled WGS sequence"/>
</dbReference>
<proteinExistence type="inferred from homology"/>
<dbReference type="PANTHER" id="PTHR11240:SF22">
    <property type="entry name" value="RIBONUCLEASE T2"/>
    <property type="match status" value="1"/>
</dbReference>
<evidence type="ECO:0000313" key="5">
    <source>
        <dbReference type="Proteomes" id="UP000049983"/>
    </source>
</evidence>
<dbReference type="InterPro" id="IPR001568">
    <property type="entry name" value="RNase_T2-like"/>
</dbReference>
<dbReference type="Pfam" id="PF00445">
    <property type="entry name" value="Ribonuclease_T2"/>
    <property type="match status" value="1"/>
</dbReference>
<reference evidence="5" key="1">
    <citation type="submission" date="2015-07" db="EMBL/GenBank/DDBJ databases">
        <authorList>
            <person name="Rodrigo-Torres Lidia"/>
            <person name="Arahal R.David."/>
        </authorList>
    </citation>
    <scope>NUCLEOTIDE SEQUENCE [LARGE SCALE GENOMIC DNA]</scope>
    <source>
        <strain evidence="5">CECT 5096</strain>
    </source>
</reference>
<keyword evidence="3" id="KW-0732">Signal</keyword>
<feature type="signal peptide" evidence="3">
    <location>
        <begin position="1"/>
        <end position="20"/>
    </location>
</feature>
<dbReference type="PROSITE" id="PS00530">
    <property type="entry name" value="RNASE_T2_1"/>
    <property type="match status" value="1"/>
</dbReference>
<dbReference type="Gene3D" id="3.90.730.10">
    <property type="entry name" value="Ribonuclease T2-like"/>
    <property type="match status" value="1"/>
</dbReference>
<dbReference type="EMBL" id="CXWC01000013">
    <property type="protein sequence ID" value="CTQ77552.1"/>
    <property type="molecule type" value="Genomic_DNA"/>
</dbReference>
<feature type="chain" id="PRO_5009788117" evidence="3">
    <location>
        <begin position="21"/>
        <end position="340"/>
    </location>
</feature>
<sequence>MFRSLIIIAISITLTNPAFAFVKLDGYFIAEKACEAYQSKNRQTNPGNIVVRPDMAYRMLGINKKGGDYFQVHVDDAPVTDSRWVSSSCGIHVVEADTLTSGADDDANDDVVIDQTGTESTDNLLTLSWQPAFCETRPGKKECRDLNDGHLPHTTRQLSIHGLWPQPKGNDYCGVPTAIRNLDNPDNWHRLPAPQIDTETADALEAAMPGFASFLHHHEWIKHGTCYFGEGGADEYYDDTLYLTALINDSAVGDLFFNNVGKEITGAEIRAAFDSSFGSGSGERVLIKCKSDSGRTLINEIWISLGGTISPESDLGDLMRAAESTGMGCKRGLVDPAGLQ</sequence>
<keyword evidence="4" id="KW-0378">Hydrolase</keyword>
<dbReference type="RefSeq" id="WP_055117861.1">
    <property type="nucleotide sequence ID" value="NZ_CXWA01000004.1"/>
</dbReference>
<gene>
    <name evidence="4" type="primary">rna</name>
    <name evidence="4" type="ORF">LA5096_05193</name>
</gene>
<dbReference type="PANTHER" id="PTHR11240">
    <property type="entry name" value="RIBONUCLEASE T2"/>
    <property type="match status" value="1"/>
</dbReference>
<dbReference type="GO" id="GO:0016787">
    <property type="term" value="F:hydrolase activity"/>
    <property type="evidence" value="ECO:0007669"/>
    <property type="project" value="UniProtKB-KW"/>
</dbReference>
<comment type="similarity">
    <text evidence="1 2">Belongs to the RNase T2 family.</text>
</comment>
<evidence type="ECO:0000256" key="1">
    <source>
        <dbReference type="ARBA" id="ARBA00007469"/>
    </source>
</evidence>
<dbReference type="SUPFAM" id="SSF55895">
    <property type="entry name" value="Ribonuclease Rh-like"/>
    <property type="match status" value="1"/>
</dbReference>
<dbReference type="STRING" id="311410.LA5095_03911"/>
<dbReference type="InterPro" id="IPR018188">
    <property type="entry name" value="RNase_T2_His_AS_1"/>
</dbReference>
<protein>
    <submittedName>
        <fullName evidence="4">Ribonuclease I</fullName>
        <ecNumber evidence="4">3.1.27.6</ecNumber>
    </submittedName>
</protein>
<name>A0A0M7ARL8_9HYPH</name>
<dbReference type="GeneID" id="97672453"/>